<accession>A0A2L1GLU1</accession>
<dbReference type="Proteomes" id="UP000239867">
    <property type="component" value="Chromosome"/>
</dbReference>
<dbReference type="GO" id="GO:0006865">
    <property type="term" value="P:amino acid transport"/>
    <property type="evidence" value="ECO:0007669"/>
    <property type="project" value="UniProtKB-KW"/>
</dbReference>
<feature type="domain" description="ABC transmembrane type-1" evidence="7">
    <location>
        <begin position="22"/>
        <end position="224"/>
    </location>
</feature>
<dbReference type="EMBL" id="CP021255">
    <property type="protein sequence ID" value="AVD70618.1"/>
    <property type="molecule type" value="Genomic_DNA"/>
</dbReference>
<comment type="subcellular location">
    <subcellularLocation>
        <location evidence="1 6">Cell membrane</location>
        <topology evidence="1 6">Multi-pass membrane protein</topology>
    </subcellularLocation>
</comment>
<dbReference type="RefSeq" id="WP_104935911.1">
    <property type="nucleotide sequence ID" value="NZ_CP021255.1"/>
</dbReference>
<dbReference type="PANTHER" id="PTHR30614:SF0">
    <property type="entry name" value="L-CYSTINE TRANSPORT SYSTEM PERMEASE PROTEIN TCYL"/>
    <property type="match status" value="1"/>
</dbReference>
<dbReference type="Gene3D" id="1.10.3720.10">
    <property type="entry name" value="MetI-like"/>
    <property type="match status" value="1"/>
</dbReference>
<evidence type="ECO:0000256" key="2">
    <source>
        <dbReference type="ARBA" id="ARBA00022692"/>
    </source>
</evidence>
<dbReference type="PANTHER" id="PTHR30614">
    <property type="entry name" value="MEMBRANE COMPONENT OF AMINO ACID ABC TRANSPORTER"/>
    <property type="match status" value="1"/>
</dbReference>
<dbReference type="OrthoDB" id="9809799at2"/>
<dbReference type="KEGG" id="deo:CAY53_03225"/>
<evidence type="ECO:0000256" key="5">
    <source>
        <dbReference type="ARBA" id="ARBA00023136"/>
    </source>
</evidence>
<gene>
    <name evidence="8" type="ORF">CAY53_03225</name>
</gene>
<dbReference type="Pfam" id="PF00528">
    <property type="entry name" value="BPD_transp_1"/>
    <property type="match status" value="1"/>
</dbReference>
<evidence type="ECO:0000259" key="7">
    <source>
        <dbReference type="PROSITE" id="PS50928"/>
    </source>
</evidence>
<name>A0A2L1GLU1_9BACT</name>
<evidence type="ECO:0000256" key="4">
    <source>
        <dbReference type="ARBA" id="ARBA00022989"/>
    </source>
</evidence>
<feature type="transmembrane region" description="Helical" evidence="6">
    <location>
        <begin position="103"/>
        <end position="128"/>
    </location>
</feature>
<organism evidence="8 9">
    <name type="scientific">Desulfobulbus oralis</name>
    <dbReference type="NCBI Taxonomy" id="1986146"/>
    <lineage>
        <taxon>Bacteria</taxon>
        <taxon>Pseudomonadati</taxon>
        <taxon>Thermodesulfobacteriota</taxon>
        <taxon>Desulfobulbia</taxon>
        <taxon>Desulfobulbales</taxon>
        <taxon>Desulfobulbaceae</taxon>
        <taxon>Desulfobulbus</taxon>
    </lineage>
</organism>
<dbReference type="InterPro" id="IPR043429">
    <property type="entry name" value="ArtM/GltK/GlnP/TcyL/YhdX-like"/>
</dbReference>
<evidence type="ECO:0000256" key="6">
    <source>
        <dbReference type="RuleBase" id="RU363032"/>
    </source>
</evidence>
<keyword evidence="9" id="KW-1185">Reference proteome</keyword>
<reference evidence="8 9" key="1">
    <citation type="journal article" date="2018" name="MBio">
        <title>Insights into the evolution of host association through the isolation and characterization of a novel human periodontal pathobiont, Desulfobulbus oralis.</title>
        <authorList>
            <person name="Cross K.L."/>
            <person name="Chirania P."/>
            <person name="Xiong W."/>
            <person name="Beall C.J."/>
            <person name="Elkins J.G."/>
            <person name="Giannone R.J."/>
            <person name="Griffen A.L."/>
            <person name="Guss A.M."/>
            <person name="Hettich R.L."/>
            <person name="Joshi S.S."/>
            <person name="Mokrzan E.M."/>
            <person name="Martin R.K."/>
            <person name="Zhulin I.B."/>
            <person name="Leys E.J."/>
            <person name="Podar M."/>
        </authorList>
    </citation>
    <scope>NUCLEOTIDE SEQUENCE [LARGE SCALE GENOMIC DNA]</scope>
    <source>
        <strain evidence="8 9">ORNL</strain>
    </source>
</reference>
<dbReference type="GO" id="GO:0005886">
    <property type="term" value="C:plasma membrane"/>
    <property type="evidence" value="ECO:0007669"/>
    <property type="project" value="UniProtKB-SubCell"/>
</dbReference>
<keyword evidence="5 6" id="KW-0472">Membrane</keyword>
<sequence length="241" mass="26314">MYTPHWSILIEPVYLRILLHGVALTLSIAALSSLLSLALGVALAIGRTRSQSTQAVVCARLCAGFCHVVRSIPGVFWLILPFYCLPFLLPQGACRALNGWEHFPFWAAVAGLTVNNAPYLADILFSVMHTTGRDALACARLSGFTGWRYWFRLVLPLACSASLPALNARMVHNLKNSSLAMFISVPELTWASQEVESLSFAGLESTTAATVLYMGLGLGLSGLLLLVQRHMERRQRGEARA</sequence>
<keyword evidence="4 6" id="KW-1133">Transmembrane helix</keyword>
<comment type="similarity">
    <text evidence="6">Belongs to the binding-protein-dependent transport system permease family.</text>
</comment>
<evidence type="ECO:0000256" key="3">
    <source>
        <dbReference type="ARBA" id="ARBA00022970"/>
    </source>
</evidence>
<dbReference type="SUPFAM" id="SSF161098">
    <property type="entry name" value="MetI-like"/>
    <property type="match status" value="1"/>
</dbReference>
<feature type="transmembrane region" description="Helical" evidence="6">
    <location>
        <begin position="207"/>
        <end position="227"/>
    </location>
</feature>
<keyword evidence="3" id="KW-0029">Amino-acid transport</keyword>
<dbReference type="PROSITE" id="PS50928">
    <property type="entry name" value="ABC_TM1"/>
    <property type="match status" value="1"/>
</dbReference>
<dbReference type="CDD" id="cd06261">
    <property type="entry name" value="TM_PBP2"/>
    <property type="match status" value="1"/>
</dbReference>
<dbReference type="InterPro" id="IPR000515">
    <property type="entry name" value="MetI-like"/>
</dbReference>
<feature type="transmembrane region" description="Helical" evidence="6">
    <location>
        <begin position="57"/>
        <end position="83"/>
    </location>
</feature>
<proteinExistence type="inferred from homology"/>
<feature type="transmembrane region" description="Helical" evidence="6">
    <location>
        <begin position="20"/>
        <end position="45"/>
    </location>
</feature>
<protein>
    <recommendedName>
        <fullName evidence="7">ABC transmembrane type-1 domain-containing protein</fullName>
    </recommendedName>
</protein>
<keyword evidence="6" id="KW-0813">Transport</keyword>
<evidence type="ECO:0000313" key="8">
    <source>
        <dbReference type="EMBL" id="AVD70618.1"/>
    </source>
</evidence>
<dbReference type="AlphaFoldDB" id="A0A2L1GLU1"/>
<evidence type="ECO:0000256" key="1">
    <source>
        <dbReference type="ARBA" id="ARBA00004651"/>
    </source>
</evidence>
<dbReference type="GO" id="GO:0055085">
    <property type="term" value="P:transmembrane transport"/>
    <property type="evidence" value="ECO:0007669"/>
    <property type="project" value="InterPro"/>
</dbReference>
<feature type="transmembrane region" description="Helical" evidence="6">
    <location>
        <begin position="149"/>
        <end position="166"/>
    </location>
</feature>
<keyword evidence="2 6" id="KW-0812">Transmembrane</keyword>
<evidence type="ECO:0000313" key="9">
    <source>
        <dbReference type="Proteomes" id="UP000239867"/>
    </source>
</evidence>
<dbReference type="InterPro" id="IPR035906">
    <property type="entry name" value="MetI-like_sf"/>
</dbReference>